<proteinExistence type="predicted"/>
<evidence type="ECO:0000313" key="8">
    <source>
        <dbReference type="Proteomes" id="UP000694542"/>
    </source>
</evidence>
<dbReference type="GO" id="GO:0002250">
    <property type="term" value="P:adaptive immune response"/>
    <property type="evidence" value="ECO:0007669"/>
    <property type="project" value="UniProtKB-KW"/>
</dbReference>
<reference evidence="7" key="2">
    <citation type="submission" date="2025-08" db="UniProtKB">
        <authorList>
            <consortium name="Ensembl"/>
        </authorList>
    </citation>
    <scope>IDENTIFICATION</scope>
</reference>
<keyword evidence="5" id="KW-1279">T cell receptor</keyword>
<evidence type="ECO:0000256" key="2">
    <source>
        <dbReference type="ARBA" id="ARBA00023130"/>
    </source>
</evidence>
<reference evidence="7" key="1">
    <citation type="submission" date="2018-10" db="EMBL/GenBank/DDBJ databases">
        <title>De novo assembly of a Great Dane genome.</title>
        <authorList>
            <person name="Kidd J.M."/>
            <person name="Pendleton A.L."/>
            <person name="Shen F."/>
            <person name="Emery S."/>
        </authorList>
    </citation>
    <scope>NUCLEOTIDE SEQUENCE [LARGE SCALE GENOMIC DNA]</scope>
    <source>
        <strain evidence="7">Great Dane</strain>
    </source>
</reference>
<dbReference type="PROSITE" id="PS50835">
    <property type="entry name" value="IG_LIKE"/>
    <property type="match status" value="1"/>
</dbReference>
<dbReference type="Ensembl" id="ENSCAFT00040000579.1">
    <property type="protein sequence ID" value="ENSCAFP00040000479.1"/>
    <property type="gene ID" value="ENSCAFG00040000350.1"/>
</dbReference>
<evidence type="ECO:0000256" key="3">
    <source>
        <dbReference type="ARBA" id="ARBA00023170"/>
    </source>
</evidence>
<protein>
    <recommendedName>
        <fullName evidence="6">Ig-like domain-containing protein</fullName>
    </recommendedName>
</protein>
<dbReference type="InterPro" id="IPR013783">
    <property type="entry name" value="Ig-like_fold"/>
</dbReference>
<evidence type="ECO:0000256" key="1">
    <source>
        <dbReference type="ARBA" id="ARBA00022729"/>
    </source>
</evidence>
<keyword evidence="5" id="KW-0391">Immunity</keyword>
<dbReference type="GO" id="GO:0042101">
    <property type="term" value="C:T cell receptor complex"/>
    <property type="evidence" value="ECO:0007669"/>
    <property type="project" value="UniProtKB-KW"/>
</dbReference>
<dbReference type="Proteomes" id="UP000694542">
    <property type="component" value="Chromosome 8"/>
</dbReference>
<accession>A0A8C0PPJ1</accession>
<sequence length="169" mass="18743">MGALFAKTVVISARILSTAVIPLNLRFDSKLPSIRPGTPTMNSSLGSLILILMFGRTHGNSVKQTDQITVLEGTSVTMNCIYTFTQYPTLFWYVQYPNKALQLLHKETMENSKNFGARNIKDKNSPITKSSVQVSNSAMYYCLLRDTHNAKGTEGNCTKTSEAQLKDIV</sequence>
<dbReference type="SUPFAM" id="SSF48726">
    <property type="entry name" value="Immunoglobulin"/>
    <property type="match status" value="1"/>
</dbReference>
<evidence type="ECO:0000313" key="7">
    <source>
        <dbReference type="Ensembl" id="ENSCAFP00040000479.1"/>
    </source>
</evidence>
<evidence type="ECO:0000256" key="4">
    <source>
        <dbReference type="ARBA" id="ARBA00023319"/>
    </source>
</evidence>
<dbReference type="SMART" id="SM00409">
    <property type="entry name" value="IG"/>
    <property type="match status" value="1"/>
</dbReference>
<evidence type="ECO:0000256" key="5">
    <source>
        <dbReference type="ARBA" id="ARBA00043266"/>
    </source>
</evidence>
<name>A0A8C0PPJ1_CANLF</name>
<dbReference type="Pfam" id="PF07686">
    <property type="entry name" value="V-set"/>
    <property type="match status" value="1"/>
</dbReference>
<keyword evidence="1" id="KW-0732">Signal</keyword>
<keyword evidence="4" id="KW-0393">Immunoglobulin domain</keyword>
<dbReference type="InterPro" id="IPR051287">
    <property type="entry name" value="TCR_variable_region"/>
</dbReference>
<dbReference type="Gene3D" id="2.60.40.10">
    <property type="entry name" value="Immunoglobulins"/>
    <property type="match status" value="1"/>
</dbReference>
<dbReference type="InterPro" id="IPR013106">
    <property type="entry name" value="Ig_V-set"/>
</dbReference>
<keyword evidence="2" id="KW-1064">Adaptive immunity</keyword>
<dbReference type="InterPro" id="IPR007110">
    <property type="entry name" value="Ig-like_dom"/>
</dbReference>
<dbReference type="PANTHER" id="PTHR19367">
    <property type="entry name" value="T-CELL RECEPTOR ALPHA CHAIN V REGION"/>
    <property type="match status" value="1"/>
</dbReference>
<organism evidence="7 8">
    <name type="scientific">Canis lupus familiaris</name>
    <name type="common">Dog</name>
    <name type="synonym">Canis familiaris</name>
    <dbReference type="NCBI Taxonomy" id="9615"/>
    <lineage>
        <taxon>Eukaryota</taxon>
        <taxon>Metazoa</taxon>
        <taxon>Chordata</taxon>
        <taxon>Craniata</taxon>
        <taxon>Vertebrata</taxon>
        <taxon>Euteleostomi</taxon>
        <taxon>Mammalia</taxon>
        <taxon>Eutheria</taxon>
        <taxon>Laurasiatheria</taxon>
        <taxon>Carnivora</taxon>
        <taxon>Caniformia</taxon>
        <taxon>Canidae</taxon>
        <taxon>Canis</taxon>
    </lineage>
</organism>
<dbReference type="InterPro" id="IPR036179">
    <property type="entry name" value="Ig-like_dom_sf"/>
</dbReference>
<dbReference type="PANTHER" id="PTHR19367:SF35">
    <property type="entry name" value="T CELL RECEPTOR ALPHA VARIABLE 40"/>
    <property type="match status" value="1"/>
</dbReference>
<evidence type="ECO:0000259" key="6">
    <source>
        <dbReference type="PROSITE" id="PS50835"/>
    </source>
</evidence>
<feature type="domain" description="Ig-like" evidence="6">
    <location>
        <begin position="39"/>
        <end position="158"/>
    </location>
</feature>
<dbReference type="AlphaFoldDB" id="A0A8C0PPJ1"/>
<keyword evidence="3" id="KW-0675">Receptor</keyword>
<dbReference type="InterPro" id="IPR003599">
    <property type="entry name" value="Ig_sub"/>
</dbReference>